<dbReference type="Proteomes" id="UP000031668">
    <property type="component" value="Unassembled WGS sequence"/>
</dbReference>
<dbReference type="EMBL" id="JWZT01000471">
    <property type="protein sequence ID" value="KII74287.1"/>
    <property type="molecule type" value="Genomic_DNA"/>
</dbReference>
<protein>
    <submittedName>
        <fullName evidence="1">Uncharacterized protein</fullName>
    </submittedName>
</protein>
<dbReference type="AlphaFoldDB" id="A0A0C2NJS8"/>
<evidence type="ECO:0000313" key="2">
    <source>
        <dbReference type="Proteomes" id="UP000031668"/>
    </source>
</evidence>
<sequence>MLIFLKTINFPQITGDVESLFSQYNIKYDSLSEPNRDIKWLLSEFKQAFTISPRNIQGSMLTSSSVIESGLLILTKQGSAIDTVYDFALESIKSVCPPLEVNDVAKLTVGSCVDVQVGDLLPKRTEKNHTSYSSGNMIIQLKDLASRLYDVDIQNPTLTPVSNMTNKAHRQVGCTMAIVDQKYNEYIRSPHDAMDIVMYFFKLLMSEVPLYSWTLDLCLKFAFIFINVRGRYMFQLEKYDSSIFSIFLRYIEIYYLVLKNIPMSENQSVQFKFAAKKTLFIIKSHVYGNMLNEEQNSELIIRVLYILSISCDGSSQSICYLSLCQDYQIKYINLFSDDVSSRYTNTIISQDEVAKLISYYEIESIFNHFDTSIRKSSSIFNQTGALLYFD</sequence>
<reference evidence="1 2" key="1">
    <citation type="journal article" date="2014" name="Genome Biol. Evol.">
        <title>The genome of the myxosporean Thelohanellus kitauei shows adaptations to nutrient acquisition within its fish host.</title>
        <authorList>
            <person name="Yang Y."/>
            <person name="Xiong J."/>
            <person name="Zhou Z."/>
            <person name="Huo F."/>
            <person name="Miao W."/>
            <person name="Ran C."/>
            <person name="Liu Y."/>
            <person name="Zhang J."/>
            <person name="Feng J."/>
            <person name="Wang M."/>
            <person name="Wang M."/>
            <person name="Wang L."/>
            <person name="Yao B."/>
        </authorList>
    </citation>
    <scope>NUCLEOTIDE SEQUENCE [LARGE SCALE GENOMIC DNA]</scope>
    <source>
        <strain evidence="1">Wuqing</strain>
    </source>
</reference>
<organism evidence="1 2">
    <name type="scientific">Thelohanellus kitauei</name>
    <name type="common">Myxosporean</name>
    <dbReference type="NCBI Taxonomy" id="669202"/>
    <lineage>
        <taxon>Eukaryota</taxon>
        <taxon>Metazoa</taxon>
        <taxon>Cnidaria</taxon>
        <taxon>Myxozoa</taxon>
        <taxon>Myxosporea</taxon>
        <taxon>Bivalvulida</taxon>
        <taxon>Platysporina</taxon>
        <taxon>Myxobolidae</taxon>
        <taxon>Thelohanellus</taxon>
    </lineage>
</organism>
<keyword evidence="2" id="KW-1185">Reference proteome</keyword>
<accession>A0A0C2NJS8</accession>
<comment type="caution">
    <text evidence="1">The sequence shown here is derived from an EMBL/GenBank/DDBJ whole genome shotgun (WGS) entry which is preliminary data.</text>
</comment>
<proteinExistence type="predicted"/>
<evidence type="ECO:0000313" key="1">
    <source>
        <dbReference type="EMBL" id="KII74287.1"/>
    </source>
</evidence>
<name>A0A0C2NJS8_THEKT</name>
<gene>
    <name evidence="1" type="ORF">RF11_10025</name>
</gene>